<dbReference type="Proteomes" id="UP000596661">
    <property type="component" value="Chromosome 5"/>
</dbReference>
<proteinExistence type="predicted"/>
<reference evidence="1" key="1">
    <citation type="submission" date="2018-11" db="EMBL/GenBank/DDBJ databases">
        <authorList>
            <person name="Grassa J C."/>
        </authorList>
    </citation>
    <scope>NUCLEOTIDE SEQUENCE [LARGE SCALE GENOMIC DNA]</scope>
</reference>
<accession>A0A803PJR3</accession>
<name>A0A803PJR3_CANSA</name>
<protein>
    <submittedName>
        <fullName evidence="1">Uncharacterized protein</fullName>
    </submittedName>
</protein>
<sequence>MKGFRCTGLGVPKEHTRKNLEVEGGGMEYQDSEEVRFRALGVPEDYLAEKNTLRLAPVAGTVITINNSDVSRMKIKGAEGEIANAYGPWLKVDNWARDGIHGERRGIRKEIEMKEKENLGVSSPKQDLRVLNSFEPLMEEADKGKTILSEAIRGRGQLSSMTELKILPKTNLVLQKLAETVVIEKLSIQDDGGCGKRRMIDDREETGFGKLQKTANTQNNTLRIRNFEILVNYSTEIPGMNEGQSFVFGSGQKTIPKEQRRKVVVKKDAKKRKGGIDDILVRVSQIRDSKIAQNEEEAHPSSQVRWSPDLVFISESRLNKLRAEALRVTLGFVGCFVVEAKGKRRASGGGLRDFMGTPIQAKDAIPGNSSLGLGGCTRALG</sequence>
<evidence type="ECO:0000313" key="2">
    <source>
        <dbReference type="Proteomes" id="UP000596661"/>
    </source>
</evidence>
<organism evidence="1 2">
    <name type="scientific">Cannabis sativa</name>
    <name type="common">Hemp</name>
    <name type="synonym">Marijuana</name>
    <dbReference type="NCBI Taxonomy" id="3483"/>
    <lineage>
        <taxon>Eukaryota</taxon>
        <taxon>Viridiplantae</taxon>
        <taxon>Streptophyta</taxon>
        <taxon>Embryophyta</taxon>
        <taxon>Tracheophyta</taxon>
        <taxon>Spermatophyta</taxon>
        <taxon>Magnoliopsida</taxon>
        <taxon>eudicotyledons</taxon>
        <taxon>Gunneridae</taxon>
        <taxon>Pentapetalae</taxon>
        <taxon>rosids</taxon>
        <taxon>fabids</taxon>
        <taxon>Rosales</taxon>
        <taxon>Cannabaceae</taxon>
        <taxon>Cannabis</taxon>
    </lineage>
</organism>
<evidence type="ECO:0000313" key="1">
    <source>
        <dbReference type="EnsemblPlants" id="cds.evm.model.05.1040"/>
    </source>
</evidence>
<dbReference type="EMBL" id="UZAU01000486">
    <property type="status" value="NOT_ANNOTATED_CDS"/>
    <property type="molecule type" value="Genomic_DNA"/>
</dbReference>
<dbReference type="EnsemblPlants" id="evm.model.05.1040">
    <property type="protein sequence ID" value="cds.evm.model.05.1040"/>
    <property type="gene ID" value="evm.TU.05.1040"/>
</dbReference>
<reference evidence="1" key="2">
    <citation type="submission" date="2021-03" db="UniProtKB">
        <authorList>
            <consortium name="EnsemblPlants"/>
        </authorList>
    </citation>
    <scope>IDENTIFICATION</scope>
</reference>
<keyword evidence="2" id="KW-1185">Reference proteome</keyword>
<dbReference type="AlphaFoldDB" id="A0A803PJR3"/>
<dbReference type="Gramene" id="evm.model.05.1040">
    <property type="protein sequence ID" value="cds.evm.model.05.1040"/>
    <property type="gene ID" value="evm.TU.05.1040"/>
</dbReference>